<evidence type="ECO:0008006" key="3">
    <source>
        <dbReference type="Google" id="ProtNLM"/>
    </source>
</evidence>
<name>A0A7X9IJG3_9DELT</name>
<organism evidence="1 2">
    <name type="scientific">SAR324 cluster bacterium</name>
    <dbReference type="NCBI Taxonomy" id="2024889"/>
    <lineage>
        <taxon>Bacteria</taxon>
        <taxon>Deltaproteobacteria</taxon>
        <taxon>SAR324 cluster</taxon>
    </lineage>
</organism>
<accession>A0A7X9IJG3</accession>
<comment type="caution">
    <text evidence="1">The sequence shown here is derived from an EMBL/GenBank/DDBJ whole genome shotgun (WGS) entry which is preliminary data.</text>
</comment>
<reference evidence="1 2" key="1">
    <citation type="journal article" date="2020" name="Biotechnol. Biofuels">
        <title>New insights from the biogas microbiome by comprehensive genome-resolved metagenomics of nearly 1600 species originating from multiple anaerobic digesters.</title>
        <authorList>
            <person name="Campanaro S."/>
            <person name="Treu L."/>
            <person name="Rodriguez-R L.M."/>
            <person name="Kovalovszki A."/>
            <person name="Ziels R.M."/>
            <person name="Maus I."/>
            <person name="Zhu X."/>
            <person name="Kougias P.G."/>
            <person name="Basile A."/>
            <person name="Luo G."/>
            <person name="Schluter A."/>
            <person name="Konstantinidis K.T."/>
            <person name="Angelidaki I."/>
        </authorList>
    </citation>
    <scope>NUCLEOTIDE SEQUENCE [LARGE SCALE GENOMIC DNA]</scope>
    <source>
        <strain evidence="1">AS27yjCOA_65</strain>
    </source>
</reference>
<sequence>MSVHYLDREFTAKQVQSILRSLSGGQEKIGLALLNYYARTNLVPCTGKDKCRGRNKYCYSDLILLCWLFRMKKEGLPVNRFRRGIDYLRKKIPRICKDPSDIVLVTDGKQLFLKDRVQEKGQIAEVLTGRKAGQYVWAYAIGSLIEEVERIIDGLEEKEDTRVAA</sequence>
<evidence type="ECO:0000313" key="1">
    <source>
        <dbReference type="EMBL" id="NMC62097.1"/>
    </source>
</evidence>
<proteinExistence type="predicted"/>
<protein>
    <recommendedName>
        <fullName evidence="3">HTH merR-type domain-containing protein</fullName>
    </recommendedName>
</protein>
<gene>
    <name evidence="1" type="ORF">GYA55_02915</name>
</gene>
<dbReference type="AlphaFoldDB" id="A0A7X9IJG3"/>
<dbReference type="Proteomes" id="UP000524246">
    <property type="component" value="Unassembled WGS sequence"/>
</dbReference>
<dbReference type="EMBL" id="JAAZON010000114">
    <property type="protein sequence ID" value="NMC62097.1"/>
    <property type="molecule type" value="Genomic_DNA"/>
</dbReference>
<evidence type="ECO:0000313" key="2">
    <source>
        <dbReference type="Proteomes" id="UP000524246"/>
    </source>
</evidence>